<accession>A0A9N9EDE8</accession>
<dbReference type="GO" id="GO:0005789">
    <property type="term" value="C:endoplasmic reticulum membrane"/>
    <property type="evidence" value="ECO:0007669"/>
    <property type="project" value="TreeGrafter"/>
</dbReference>
<reference evidence="2" key="1">
    <citation type="submission" date="2021-06" db="EMBL/GenBank/DDBJ databases">
        <authorList>
            <person name="Kallberg Y."/>
            <person name="Tangrot J."/>
            <person name="Rosling A."/>
        </authorList>
    </citation>
    <scope>NUCLEOTIDE SEQUENCE</scope>
    <source>
        <strain evidence="2">BR232B</strain>
    </source>
</reference>
<dbReference type="OrthoDB" id="5541786at2759"/>
<evidence type="ECO:0000313" key="3">
    <source>
        <dbReference type="Proteomes" id="UP000789739"/>
    </source>
</evidence>
<gene>
    <name evidence="2" type="ORF">PBRASI_LOCUS11222</name>
</gene>
<sequence>MFGKYLRKLVFLDAFPKVDVGYKHSSTQGGCMTVFVSICLWLLILSEFREYWTLHQKYKFVVDSSVGHHLDINVDITVAMPCSSISIDELELTGERTNLDEVIQTAKFEVRSARKLRYRGEGVILRLISIFVQL</sequence>
<dbReference type="PANTHER" id="PTHR10984">
    <property type="entry name" value="ENDOPLASMIC RETICULUM-GOLGI INTERMEDIATE COMPARTMENT PROTEIN"/>
    <property type="match status" value="1"/>
</dbReference>
<feature type="domain" description="Endoplasmic reticulum vesicle transporter N-terminal" evidence="1">
    <location>
        <begin position="12"/>
        <end position="96"/>
    </location>
</feature>
<evidence type="ECO:0000313" key="2">
    <source>
        <dbReference type="EMBL" id="CAG8669404.1"/>
    </source>
</evidence>
<dbReference type="GO" id="GO:0000139">
    <property type="term" value="C:Golgi membrane"/>
    <property type="evidence" value="ECO:0007669"/>
    <property type="project" value="TreeGrafter"/>
</dbReference>
<feature type="non-terminal residue" evidence="2">
    <location>
        <position position="134"/>
    </location>
</feature>
<evidence type="ECO:0000259" key="1">
    <source>
        <dbReference type="Pfam" id="PF13850"/>
    </source>
</evidence>
<comment type="caution">
    <text evidence="2">The sequence shown here is derived from an EMBL/GenBank/DDBJ whole genome shotgun (WGS) entry which is preliminary data.</text>
</comment>
<dbReference type="AlphaFoldDB" id="A0A9N9EDE8"/>
<keyword evidence="3" id="KW-1185">Reference proteome</keyword>
<dbReference type="Pfam" id="PF13850">
    <property type="entry name" value="ERGIC_N"/>
    <property type="match status" value="1"/>
</dbReference>
<dbReference type="PANTHER" id="PTHR10984:SF81">
    <property type="entry name" value="ER-DERIVED VESICLES PROTEIN ERV41"/>
    <property type="match status" value="1"/>
</dbReference>
<name>A0A9N9EDE8_9GLOM</name>
<dbReference type="InterPro" id="IPR045888">
    <property type="entry name" value="Erv"/>
</dbReference>
<dbReference type="EMBL" id="CAJVPI010004674">
    <property type="protein sequence ID" value="CAG8669404.1"/>
    <property type="molecule type" value="Genomic_DNA"/>
</dbReference>
<feature type="non-terminal residue" evidence="2">
    <location>
        <position position="1"/>
    </location>
</feature>
<dbReference type="Proteomes" id="UP000789739">
    <property type="component" value="Unassembled WGS sequence"/>
</dbReference>
<dbReference type="GO" id="GO:0030134">
    <property type="term" value="C:COPII-coated ER to Golgi transport vesicle"/>
    <property type="evidence" value="ECO:0007669"/>
    <property type="project" value="TreeGrafter"/>
</dbReference>
<organism evidence="2 3">
    <name type="scientific">Paraglomus brasilianum</name>
    <dbReference type="NCBI Taxonomy" id="144538"/>
    <lineage>
        <taxon>Eukaryota</taxon>
        <taxon>Fungi</taxon>
        <taxon>Fungi incertae sedis</taxon>
        <taxon>Mucoromycota</taxon>
        <taxon>Glomeromycotina</taxon>
        <taxon>Glomeromycetes</taxon>
        <taxon>Paraglomerales</taxon>
        <taxon>Paraglomeraceae</taxon>
        <taxon>Paraglomus</taxon>
    </lineage>
</organism>
<dbReference type="InterPro" id="IPR039542">
    <property type="entry name" value="Erv_N"/>
</dbReference>
<proteinExistence type="predicted"/>
<dbReference type="GO" id="GO:0006890">
    <property type="term" value="P:retrograde vesicle-mediated transport, Golgi to endoplasmic reticulum"/>
    <property type="evidence" value="ECO:0007669"/>
    <property type="project" value="TreeGrafter"/>
</dbReference>
<protein>
    <submittedName>
        <fullName evidence="2">7118_t:CDS:1</fullName>
    </submittedName>
</protein>
<dbReference type="GO" id="GO:0006888">
    <property type="term" value="P:endoplasmic reticulum to Golgi vesicle-mediated transport"/>
    <property type="evidence" value="ECO:0007669"/>
    <property type="project" value="TreeGrafter"/>
</dbReference>